<name>A0A9W9F6R6_9EURO</name>
<sequence length="405" mass="45070">MPDKRKASMAPSYSKRPRISYEDEEDQASSVTPYEKPVNHPLYGQKNAFPGLDDGGDELCYGDADDGLEYLRMVRSEASALPSLFSAKTSKEDHDSKCSATTTIAQTKPPSFPPGFFDKEEAYVAPVEHNETTVATSQELYPEAQSAYYNLLRHRFKLLRSTLKCSPPAAVIAALDHAHPISLPRRVEAARKEWRRLVMTVDPQMAQLACMDMDSVFGVLQIMARMMSDVLRSGDAEKIRRIGAWAWGLLGKCREIGELSTAEVGDIRDLGKRAAKILQKIREADDTMQMEDEELPDSETGEEELAQEEVPAETDEPEDQTTQTELENGNDADMADVVDEAAELEAAKARLQAKMQDSGDSEVDADDDSVSKQTRAMLDMVIMVVGEFYGQRDLLDSREVWTISL</sequence>
<dbReference type="OrthoDB" id="428895at2759"/>
<feature type="compositionally biased region" description="Acidic residues" evidence="2">
    <location>
        <begin position="359"/>
        <end position="368"/>
    </location>
</feature>
<gene>
    <name evidence="3" type="ORF">N7456_010395</name>
</gene>
<dbReference type="InterPro" id="IPR035426">
    <property type="entry name" value="Gemin2/Brr1"/>
</dbReference>
<dbReference type="GO" id="GO:0032797">
    <property type="term" value="C:SMN complex"/>
    <property type="evidence" value="ECO:0007669"/>
    <property type="project" value="TreeGrafter"/>
</dbReference>
<dbReference type="PANTHER" id="PTHR12794:SF0">
    <property type="entry name" value="GEM-ASSOCIATED PROTEIN 2"/>
    <property type="match status" value="1"/>
</dbReference>
<evidence type="ECO:0008006" key="5">
    <source>
        <dbReference type="Google" id="ProtNLM"/>
    </source>
</evidence>
<comment type="similarity">
    <text evidence="1">Belongs to the gemin-2 family.</text>
</comment>
<dbReference type="PANTHER" id="PTHR12794">
    <property type="entry name" value="GEMIN2"/>
    <property type="match status" value="1"/>
</dbReference>
<dbReference type="GO" id="GO:0005634">
    <property type="term" value="C:nucleus"/>
    <property type="evidence" value="ECO:0007669"/>
    <property type="project" value="TreeGrafter"/>
</dbReference>
<protein>
    <recommendedName>
        <fullName evidence="5">V-SNARE</fullName>
    </recommendedName>
</protein>
<keyword evidence="4" id="KW-1185">Reference proteome</keyword>
<feature type="region of interest" description="Disordered" evidence="2">
    <location>
        <begin position="351"/>
        <end position="370"/>
    </location>
</feature>
<dbReference type="EMBL" id="JAPQKH010000006">
    <property type="protein sequence ID" value="KAJ5094534.1"/>
    <property type="molecule type" value="Genomic_DNA"/>
</dbReference>
<evidence type="ECO:0000256" key="2">
    <source>
        <dbReference type="SAM" id="MobiDB-lite"/>
    </source>
</evidence>
<evidence type="ECO:0000313" key="3">
    <source>
        <dbReference type="EMBL" id="KAJ5094534.1"/>
    </source>
</evidence>
<proteinExistence type="inferred from homology"/>
<dbReference type="Gene3D" id="1.20.58.1070">
    <property type="match status" value="1"/>
</dbReference>
<accession>A0A9W9F6R6</accession>
<dbReference type="AlphaFoldDB" id="A0A9W9F6R6"/>
<evidence type="ECO:0000256" key="1">
    <source>
        <dbReference type="ARBA" id="ARBA00025758"/>
    </source>
</evidence>
<dbReference type="GO" id="GO:0000387">
    <property type="term" value="P:spliceosomal snRNP assembly"/>
    <property type="evidence" value="ECO:0007669"/>
    <property type="project" value="InterPro"/>
</dbReference>
<organism evidence="3 4">
    <name type="scientific">Penicillium angulare</name>
    <dbReference type="NCBI Taxonomy" id="116970"/>
    <lineage>
        <taxon>Eukaryota</taxon>
        <taxon>Fungi</taxon>
        <taxon>Dikarya</taxon>
        <taxon>Ascomycota</taxon>
        <taxon>Pezizomycotina</taxon>
        <taxon>Eurotiomycetes</taxon>
        <taxon>Eurotiomycetidae</taxon>
        <taxon>Eurotiales</taxon>
        <taxon>Aspergillaceae</taxon>
        <taxon>Penicillium</taxon>
    </lineage>
</organism>
<dbReference type="Pfam" id="PF04938">
    <property type="entry name" value="SIP1"/>
    <property type="match status" value="1"/>
</dbReference>
<evidence type="ECO:0000313" key="4">
    <source>
        <dbReference type="Proteomes" id="UP001149165"/>
    </source>
</evidence>
<reference evidence="3" key="1">
    <citation type="submission" date="2022-11" db="EMBL/GenBank/DDBJ databases">
        <authorList>
            <person name="Petersen C."/>
        </authorList>
    </citation>
    <scope>NUCLEOTIDE SEQUENCE</scope>
    <source>
        <strain evidence="3">IBT 30069</strain>
    </source>
</reference>
<comment type="caution">
    <text evidence="3">The sequence shown here is derived from an EMBL/GenBank/DDBJ whole genome shotgun (WGS) entry which is preliminary data.</text>
</comment>
<feature type="compositionally biased region" description="Acidic residues" evidence="2">
    <location>
        <begin position="286"/>
        <end position="319"/>
    </location>
</feature>
<reference evidence="3" key="2">
    <citation type="journal article" date="2023" name="IMA Fungus">
        <title>Comparative genomic study of the Penicillium genus elucidates a diverse pangenome and 15 lateral gene transfer events.</title>
        <authorList>
            <person name="Petersen C."/>
            <person name="Sorensen T."/>
            <person name="Nielsen M.R."/>
            <person name="Sondergaard T.E."/>
            <person name="Sorensen J.L."/>
            <person name="Fitzpatrick D.A."/>
            <person name="Frisvad J.C."/>
            <person name="Nielsen K.L."/>
        </authorList>
    </citation>
    <scope>NUCLEOTIDE SEQUENCE</scope>
    <source>
        <strain evidence="3">IBT 30069</strain>
    </source>
</reference>
<feature type="region of interest" description="Disordered" evidence="2">
    <location>
        <begin position="283"/>
        <end position="332"/>
    </location>
</feature>
<dbReference type="Proteomes" id="UP001149165">
    <property type="component" value="Unassembled WGS sequence"/>
</dbReference>
<feature type="region of interest" description="Disordered" evidence="2">
    <location>
        <begin position="1"/>
        <end position="42"/>
    </location>
</feature>